<keyword evidence="2" id="KW-1185">Reference proteome</keyword>
<dbReference type="EMBL" id="JAAAIL010000795">
    <property type="protein sequence ID" value="KAG0273132.1"/>
    <property type="molecule type" value="Genomic_DNA"/>
</dbReference>
<reference evidence="1" key="1">
    <citation type="journal article" date="2020" name="Fungal Divers.">
        <title>Resolving the Mortierellaceae phylogeny through synthesis of multi-gene phylogenetics and phylogenomics.</title>
        <authorList>
            <person name="Vandepol N."/>
            <person name="Liber J."/>
            <person name="Desiro A."/>
            <person name="Na H."/>
            <person name="Kennedy M."/>
            <person name="Barry K."/>
            <person name="Grigoriev I.V."/>
            <person name="Miller A.N."/>
            <person name="O'Donnell K."/>
            <person name="Stajich J.E."/>
            <person name="Bonito G."/>
        </authorList>
    </citation>
    <scope>NUCLEOTIDE SEQUENCE</scope>
    <source>
        <strain evidence="1">NRRL 28262</strain>
    </source>
</reference>
<dbReference type="AlphaFoldDB" id="A0AAD4H5F9"/>
<dbReference type="Proteomes" id="UP001194580">
    <property type="component" value="Unassembled WGS sequence"/>
</dbReference>
<evidence type="ECO:0000313" key="2">
    <source>
        <dbReference type="Proteomes" id="UP001194580"/>
    </source>
</evidence>
<name>A0AAD4H5F9_9FUNG</name>
<comment type="caution">
    <text evidence="1">The sequence shown here is derived from an EMBL/GenBank/DDBJ whole genome shotgun (WGS) entry which is preliminary data.</text>
</comment>
<protein>
    <submittedName>
        <fullName evidence="1">Uncharacterized protein</fullName>
    </submittedName>
</protein>
<organism evidence="1 2">
    <name type="scientific">Linnemannia exigua</name>
    <dbReference type="NCBI Taxonomy" id="604196"/>
    <lineage>
        <taxon>Eukaryota</taxon>
        <taxon>Fungi</taxon>
        <taxon>Fungi incertae sedis</taxon>
        <taxon>Mucoromycota</taxon>
        <taxon>Mortierellomycotina</taxon>
        <taxon>Mortierellomycetes</taxon>
        <taxon>Mortierellales</taxon>
        <taxon>Mortierellaceae</taxon>
        <taxon>Linnemannia</taxon>
    </lineage>
</organism>
<gene>
    <name evidence="1" type="ORF">BGZ95_011048</name>
</gene>
<accession>A0AAD4H5F9</accession>
<sequence length="115" mass="12115">MVSKKFPPIAYQPDVEMEEDLINHGLTESPPESPGPNIIEFNQDEPGENGHVVLTQEIAEPTLEHVEATPVPEPAPLPAQAPPHGSLPAFPLVVSTTAAVVHTTVTVDVDGGTAI</sequence>
<proteinExistence type="predicted"/>
<evidence type="ECO:0000313" key="1">
    <source>
        <dbReference type="EMBL" id="KAG0273132.1"/>
    </source>
</evidence>